<evidence type="ECO:0000313" key="2">
    <source>
        <dbReference type="EMBL" id="KAK7483232.1"/>
    </source>
</evidence>
<protein>
    <submittedName>
        <fullName evidence="2">Uncharacterized protein</fullName>
    </submittedName>
</protein>
<feature type="compositionally biased region" description="Basic and acidic residues" evidence="1">
    <location>
        <begin position="46"/>
        <end position="66"/>
    </location>
</feature>
<name>A0ABD0K831_9CAEN</name>
<sequence>MQNCRVHITSLHAVPIRPIPVPSLSVPEKQYARVAWTREMERRWSMGRDGGRGRGYSGEKRRKEQLKLSPGWKEQIRLRHHTSVVVTSVGSAVKTAPLTRSASSIRLLIAIKAEYFSSIFSRLHTPVDSPWSVQASHGKDQSEWDEGILGGKSGP</sequence>
<dbReference type="AlphaFoldDB" id="A0ABD0K831"/>
<organism evidence="2 3">
    <name type="scientific">Batillaria attramentaria</name>
    <dbReference type="NCBI Taxonomy" id="370345"/>
    <lineage>
        <taxon>Eukaryota</taxon>
        <taxon>Metazoa</taxon>
        <taxon>Spiralia</taxon>
        <taxon>Lophotrochozoa</taxon>
        <taxon>Mollusca</taxon>
        <taxon>Gastropoda</taxon>
        <taxon>Caenogastropoda</taxon>
        <taxon>Sorbeoconcha</taxon>
        <taxon>Cerithioidea</taxon>
        <taxon>Batillariidae</taxon>
        <taxon>Batillaria</taxon>
    </lineage>
</organism>
<feature type="non-terminal residue" evidence="2">
    <location>
        <position position="155"/>
    </location>
</feature>
<reference evidence="2 3" key="1">
    <citation type="journal article" date="2023" name="Sci. Data">
        <title>Genome assembly of the Korean intertidal mud-creeper Batillaria attramentaria.</title>
        <authorList>
            <person name="Patra A.K."/>
            <person name="Ho P.T."/>
            <person name="Jun S."/>
            <person name="Lee S.J."/>
            <person name="Kim Y."/>
            <person name="Won Y.J."/>
        </authorList>
    </citation>
    <scope>NUCLEOTIDE SEQUENCE [LARGE SCALE GENOMIC DNA]</scope>
    <source>
        <strain evidence="2">Wonlab-2016</strain>
    </source>
</reference>
<keyword evidence="3" id="KW-1185">Reference proteome</keyword>
<comment type="caution">
    <text evidence="2">The sequence shown here is derived from an EMBL/GenBank/DDBJ whole genome shotgun (WGS) entry which is preliminary data.</text>
</comment>
<evidence type="ECO:0000256" key="1">
    <source>
        <dbReference type="SAM" id="MobiDB-lite"/>
    </source>
</evidence>
<feature type="region of interest" description="Disordered" evidence="1">
    <location>
        <begin position="130"/>
        <end position="155"/>
    </location>
</feature>
<feature type="region of interest" description="Disordered" evidence="1">
    <location>
        <begin position="46"/>
        <end position="68"/>
    </location>
</feature>
<proteinExistence type="predicted"/>
<accession>A0ABD0K831</accession>
<evidence type="ECO:0000313" key="3">
    <source>
        <dbReference type="Proteomes" id="UP001519460"/>
    </source>
</evidence>
<dbReference type="EMBL" id="JACVVK020000230">
    <property type="protein sequence ID" value="KAK7483232.1"/>
    <property type="molecule type" value="Genomic_DNA"/>
</dbReference>
<gene>
    <name evidence="2" type="ORF">BaRGS_00025525</name>
</gene>
<dbReference type="Proteomes" id="UP001519460">
    <property type="component" value="Unassembled WGS sequence"/>
</dbReference>